<dbReference type="OrthoDB" id="1696280at2759"/>
<dbReference type="InterPro" id="IPR029045">
    <property type="entry name" value="ClpP/crotonase-like_dom_sf"/>
</dbReference>
<organism evidence="1 2">
    <name type="scientific">Furculomyces boomerangus</name>
    <dbReference type="NCBI Taxonomy" id="61424"/>
    <lineage>
        <taxon>Eukaryota</taxon>
        <taxon>Fungi</taxon>
        <taxon>Fungi incertae sedis</taxon>
        <taxon>Zoopagomycota</taxon>
        <taxon>Kickxellomycotina</taxon>
        <taxon>Harpellomycetes</taxon>
        <taxon>Harpellales</taxon>
        <taxon>Harpellaceae</taxon>
        <taxon>Furculomyces</taxon>
    </lineage>
</organism>
<dbReference type="GO" id="GO:0006635">
    <property type="term" value="P:fatty acid beta-oxidation"/>
    <property type="evidence" value="ECO:0007669"/>
    <property type="project" value="TreeGrafter"/>
</dbReference>
<dbReference type="Proteomes" id="UP000245699">
    <property type="component" value="Unassembled WGS sequence"/>
</dbReference>
<protein>
    <recommendedName>
        <fullName evidence="3">Enoyl-CoA hydratase</fullName>
    </recommendedName>
</protein>
<gene>
    <name evidence="1" type="ORF">BB559_005641</name>
</gene>
<name>A0A2T9Y7I5_9FUNG</name>
<dbReference type="AlphaFoldDB" id="A0A2T9Y7I5"/>
<dbReference type="CDD" id="cd06558">
    <property type="entry name" value="crotonase-like"/>
    <property type="match status" value="1"/>
</dbReference>
<dbReference type="SUPFAM" id="SSF52096">
    <property type="entry name" value="ClpP/crotonase"/>
    <property type="match status" value="1"/>
</dbReference>
<dbReference type="STRING" id="61424.A0A2T9Y7I5"/>
<evidence type="ECO:0000313" key="2">
    <source>
        <dbReference type="Proteomes" id="UP000245699"/>
    </source>
</evidence>
<evidence type="ECO:0000313" key="1">
    <source>
        <dbReference type="EMBL" id="PVU88277.1"/>
    </source>
</evidence>
<dbReference type="GO" id="GO:0004165">
    <property type="term" value="F:delta(3)-delta(2)-enoyl-CoA isomerase activity"/>
    <property type="evidence" value="ECO:0007669"/>
    <property type="project" value="TreeGrafter"/>
</dbReference>
<comment type="caution">
    <text evidence="1">The sequence shown here is derived from an EMBL/GenBank/DDBJ whole genome shotgun (WGS) entry which is preliminary data.</text>
</comment>
<accession>A0A2T9Y7I5</accession>
<dbReference type="PANTHER" id="PTHR11941">
    <property type="entry name" value="ENOYL-COA HYDRATASE-RELATED"/>
    <property type="match status" value="1"/>
</dbReference>
<dbReference type="GO" id="GO:0005777">
    <property type="term" value="C:peroxisome"/>
    <property type="evidence" value="ECO:0007669"/>
    <property type="project" value="TreeGrafter"/>
</dbReference>
<dbReference type="Pfam" id="PF00378">
    <property type="entry name" value="ECH_1"/>
    <property type="match status" value="1"/>
</dbReference>
<dbReference type="Gene3D" id="3.90.226.10">
    <property type="entry name" value="2-enoyl-CoA Hydratase, Chain A, domain 1"/>
    <property type="match status" value="1"/>
</dbReference>
<evidence type="ECO:0008006" key="3">
    <source>
        <dbReference type="Google" id="ProtNLM"/>
    </source>
</evidence>
<dbReference type="PANTHER" id="PTHR11941:SF75">
    <property type="entry name" value="ENOYL-COA HYDRATASE_ISOMERASE FAMILY PROTEIN"/>
    <property type="match status" value="1"/>
</dbReference>
<sequence>MTTELYFPNLQNPLVKLHTPFPGKPTIFVAELLGLPGNWLTIALLDAYTAVLDHIDNIYNNLEDSRKNIGGCLITTSTGKIFSNGVHLEESIDNPVFLKMLPLFLARLLHFRLPTIAAVNGHAFAGGFVLACAHDYIVMGNEKGYMCMNDVLIEVTVHSCLLEVIRTKISSPLVLNKTILEGHRYTADQAVKAGFVSKSVPNGKVMETAGELADSLSHLALNKGYVFGLLKAEKNKNAIKALMENDLVAGSYLSKM</sequence>
<reference evidence="1 2" key="1">
    <citation type="journal article" date="2018" name="MBio">
        <title>Comparative Genomics Reveals the Core Gene Toolbox for the Fungus-Insect Symbiosis.</title>
        <authorList>
            <person name="Wang Y."/>
            <person name="Stata M."/>
            <person name="Wang W."/>
            <person name="Stajich J.E."/>
            <person name="White M.M."/>
            <person name="Moncalvo J.M."/>
        </authorList>
    </citation>
    <scope>NUCLEOTIDE SEQUENCE [LARGE SCALE GENOMIC DNA]</scope>
    <source>
        <strain evidence="1 2">AUS-77-4</strain>
    </source>
</reference>
<keyword evidence="2" id="KW-1185">Reference proteome</keyword>
<dbReference type="EMBL" id="MBFT01000642">
    <property type="protein sequence ID" value="PVU88277.1"/>
    <property type="molecule type" value="Genomic_DNA"/>
</dbReference>
<dbReference type="InterPro" id="IPR001753">
    <property type="entry name" value="Enoyl-CoA_hydra/iso"/>
</dbReference>
<proteinExistence type="predicted"/>